<gene>
    <name evidence="2" type="ORF">FB563_4915</name>
</gene>
<feature type="compositionally biased region" description="Basic and acidic residues" evidence="1">
    <location>
        <begin position="36"/>
        <end position="46"/>
    </location>
</feature>
<evidence type="ECO:0000313" key="2">
    <source>
        <dbReference type="EMBL" id="TQK99834.1"/>
    </source>
</evidence>
<dbReference type="Proteomes" id="UP000318103">
    <property type="component" value="Unassembled WGS sequence"/>
</dbReference>
<accession>A0A542UL88</accession>
<organism evidence="2 3">
    <name type="scientific">Streptomyces puniciscabiei</name>
    <dbReference type="NCBI Taxonomy" id="164348"/>
    <lineage>
        <taxon>Bacteria</taxon>
        <taxon>Bacillati</taxon>
        <taxon>Actinomycetota</taxon>
        <taxon>Actinomycetes</taxon>
        <taxon>Kitasatosporales</taxon>
        <taxon>Streptomycetaceae</taxon>
        <taxon>Streptomyces</taxon>
    </lineage>
</organism>
<protein>
    <submittedName>
        <fullName evidence="2">Uncharacterized protein</fullName>
    </submittedName>
</protein>
<feature type="compositionally biased region" description="Gly residues" evidence="1">
    <location>
        <begin position="1"/>
        <end position="11"/>
    </location>
</feature>
<evidence type="ECO:0000256" key="1">
    <source>
        <dbReference type="SAM" id="MobiDB-lite"/>
    </source>
</evidence>
<feature type="region of interest" description="Disordered" evidence="1">
    <location>
        <begin position="1"/>
        <end position="71"/>
    </location>
</feature>
<name>A0A542UL88_9ACTN</name>
<dbReference type="EMBL" id="VFNX01000001">
    <property type="protein sequence ID" value="TQK99834.1"/>
    <property type="molecule type" value="Genomic_DNA"/>
</dbReference>
<reference evidence="2 3" key="1">
    <citation type="submission" date="2019-06" db="EMBL/GenBank/DDBJ databases">
        <title>Sequencing the genomes of 1000 actinobacteria strains.</title>
        <authorList>
            <person name="Klenk H.-P."/>
        </authorList>
    </citation>
    <scope>NUCLEOTIDE SEQUENCE [LARGE SCALE GENOMIC DNA]</scope>
    <source>
        <strain evidence="2 3">DSM 41929</strain>
    </source>
</reference>
<evidence type="ECO:0000313" key="3">
    <source>
        <dbReference type="Proteomes" id="UP000318103"/>
    </source>
</evidence>
<keyword evidence="3" id="KW-1185">Reference proteome</keyword>
<sequence length="201" mass="21251">MTSRHGSGGRNPTGHGSDGYDSGAYGTSRCDFGDDGTGRGDFRAHDSGGYGHEPQRSSFPPGAAGAVGRGPEGALGLDTLVRLQRRRSVPDAPRRLAVPDGMTAPLGCDAVAVPDRLGPLVVPRLPRLGCVYTDGARWWWIVPSDSDYALPWPSPAHYAPGALVTGTARLIHRPEGTVPYTPPIPLYLALCRVTGTTPDWL</sequence>
<dbReference type="AlphaFoldDB" id="A0A542UL88"/>
<proteinExistence type="predicted"/>
<comment type="caution">
    <text evidence="2">The sequence shown here is derived from an EMBL/GenBank/DDBJ whole genome shotgun (WGS) entry which is preliminary data.</text>
</comment>
<dbReference type="STRING" id="164348.BFF78_31320"/>